<feature type="domain" description="PKD" evidence="4">
    <location>
        <begin position="466"/>
        <end position="510"/>
    </location>
</feature>
<keyword evidence="3" id="KW-0472">Membrane</keyword>
<feature type="domain" description="PKD" evidence="4">
    <location>
        <begin position="841"/>
        <end position="919"/>
    </location>
</feature>
<dbReference type="STRING" id="1434108.MSBRM_0412"/>
<keyword evidence="6" id="KW-1185">Reference proteome</keyword>
<dbReference type="InterPro" id="IPR011042">
    <property type="entry name" value="6-blade_b-propeller_TolB-like"/>
</dbReference>
<dbReference type="Pfam" id="PF00801">
    <property type="entry name" value="PKD"/>
    <property type="match status" value="1"/>
</dbReference>
<feature type="transmembrane region" description="Helical" evidence="3">
    <location>
        <begin position="1132"/>
        <end position="1151"/>
    </location>
</feature>
<sequence length="1154" mass="130970">MKNKGKLYSIHLFSIFFVFVFLISVSSTTLAVSTEGVESKLTITETQITTNKSFQDSPAIHGNRIVWSDNRNGDWDIYMYDLSTSKETKITTNNSDKYSPAIYGNRIVWLDTRRSGNCDIYMYDISTSTETYISSASWCPPAIYGDRIVWQNDSLFESGICMYNISTSKIIQITNSSLASTPSIYGDRIVWIDMRTGDYNIYMKNISTSKEVQITTSRTDKKESAIYGDRIAWKEYRNGNWNIYMYNLSTSTETQVTTNRSLKYDSIISNEDFAIYDDRIVWKDDRDEDEKYDIYMYNLSTSKEVQITTNKSNQIKPDIFGDRIVWADNRNDNYDQSTRNYDIYMATISNIPFASFSAIPTSGIAPLEVSFTDNSTGLFTSRKWDFGDGISSVEENPVHIYNEAGKYVVNLTVSNGKDTSSRTLKIDVQEAVAPPKVYFKTNVTSGYVPFPVMFTDLSQNATTRVWDFNNDSIVDSTEKNPVYVYTVPGTYTVNLTVSNTKGVASKQTNVIASPAQCVDGQLILTESRITTNESMQANPDIYGDKIVWMDWRSGLDIYTYNLSTFKETQVMSYLDSTKGDPHIYRDKVVYIDMRSGRNIYMYDLSTSKETRITTNNSDQYGPDIYGDKIVWEDYRNGNCDIYMYNLSTSTETQITNNKSSQQPAIYGDRIVWQDTRNGESWDKHGNLISYWNIYMYNLSTYTETQITTSGLAQHPDIYGDRIVWMDKRNGNWDIYMYDLSTSKETQITNNELIQRYPSIFGNRIVWESYHEDNEAEVIEPDNYNIYMFDISRFKETKITTVESYKASPAIYDDKIVWTDYRNENPDIYMCTISERELESKLPAANFTVNQTGGCSPLTVLFTDTSKNSTSRSWDVNSDGIEDSDKSSFVYVYGSAGTYAAKLTAINANGTDTKTAQIIVDRKSSGGTGGGGGGSVSPEPTKNIEVKELCKVFITNGNPIKFDFTNNATCVVSVSFDAKKTVGKTTTIVEQLKNKSTLTFNLTEGEVYKYFNVWIGNSGFASSDNIENPAICFKVEKSWIQDNKINQASVLLNRYSNKTWEQLKVNLSGEDSEYLYFTANVSGYSFFAITGKPCASPEETVTEIQSDDLDNSKNKVNLGSKINTEPEEERKTGIPGFDMVYGIAGLLVVFLYRRR</sequence>
<dbReference type="SMART" id="SM00089">
    <property type="entry name" value="PKD"/>
    <property type="match status" value="3"/>
</dbReference>
<organism evidence="5 6">
    <name type="scientific">Methanosarcina barkeri MS</name>
    <dbReference type="NCBI Taxonomy" id="1434108"/>
    <lineage>
        <taxon>Archaea</taxon>
        <taxon>Methanobacteriati</taxon>
        <taxon>Methanobacteriota</taxon>
        <taxon>Stenosarchaea group</taxon>
        <taxon>Methanomicrobia</taxon>
        <taxon>Methanosarcinales</taxon>
        <taxon>Methanosarcinaceae</taxon>
        <taxon>Methanosarcina</taxon>
    </lineage>
</organism>
<gene>
    <name evidence="5" type="ORF">MSBRM_0412</name>
</gene>
<dbReference type="AlphaFoldDB" id="A0A0E3QSH3"/>
<feature type="domain" description="PKD" evidence="4">
    <location>
        <begin position="352"/>
        <end position="435"/>
    </location>
</feature>
<dbReference type="KEGG" id="mby:MSBRM_0412"/>
<evidence type="ECO:0000256" key="1">
    <source>
        <dbReference type="ARBA" id="ARBA00009820"/>
    </source>
</evidence>
<dbReference type="Gene3D" id="2.120.10.30">
    <property type="entry name" value="TolB, C-terminal domain"/>
    <property type="match status" value="3"/>
</dbReference>
<dbReference type="NCBIfam" id="TIGR04213">
    <property type="entry name" value="PGF_pre_PGF"/>
    <property type="match status" value="1"/>
</dbReference>
<comment type="similarity">
    <text evidence="1">Belongs to the TolB family.</text>
</comment>
<dbReference type="PROSITE" id="PS50093">
    <property type="entry name" value="PKD"/>
    <property type="match status" value="3"/>
</dbReference>
<dbReference type="PANTHER" id="PTHR36842:SF1">
    <property type="entry name" value="PROTEIN TOLB"/>
    <property type="match status" value="1"/>
</dbReference>
<dbReference type="Gene3D" id="2.60.40.10">
    <property type="entry name" value="Immunoglobulins"/>
    <property type="match status" value="3"/>
</dbReference>
<dbReference type="InterPro" id="IPR022409">
    <property type="entry name" value="PKD/Chitinase_dom"/>
</dbReference>
<dbReference type="EMBL" id="CP009528">
    <property type="protein sequence ID" value="AKB53410.1"/>
    <property type="molecule type" value="Genomic_DNA"/>
</dbReference>
<dbReference type="Pfam" id="PF18911">
    <property type="entry name" value="PKD_4"/>
    <property type="match status" value="2"/>
</dbReference>
<dbReference type="HOGENOM" id="CLU_009867_0_0_2"/>
<dbReference type="InterPro" id="IPR011659">
    <property type="entry name" value="WD40"/>
</dbReference>
<accession>A0A0E3QSH3</accession>
<dbReference type="Proteomes" id="UP000033033">
    <property type="component" value="Chromosome"/>
</dbReference>
<dbReference type="GeneID" id="24843582"/>
<dbReference type="FunFam" id="2.60.40.10:FF:000270">
    <property type="entry name" value="Cell surface protein"/>
    <property type="match status" value="1"/>
</dbReference>
<evidence type="ECO:0000256" key="3">
    <source>
        <dbReference type="SAM" id="Phobius"/>
    </source>
</evidence>
<protein>
    <submittedName>
        <fullName evidence="5">Cell surface protein</fullName>
    </submittedName>
</protein>
<dbReference type="InterPro" id="IPR000601">
    <property type="entry name" value="PKD_dom"/>
</dbReference>
<dbReference type="Pfam" id="PF18204">
    <property type="entry name" value="PGF-CTERM"/>
    <property type="match status" value="1"/>
</dbReference>
<dbReference type="InterPro" id="IPR026371">
    <property type="entry name" value="PGF_CTERM"/>
</dbReference>
<dbReference type="InterPro" id="IPR013783">
    <property type="entry name" value="Ig-like_fold"/>
</dbReference>
<evidence type="ECO:0000256" key="2">
    <source>
        <dbReference type="ARBA" id="ARBA00022729"/>
    </source>
</evidence>
<dbReference type="InterPro" id="IPR027618">
    <property type="entry name" value="Beta_prop_Msarc"/>
</dbReference>
<dbReference type="RefSeq" id="WP_048154376.1">
    <property type="nucleotide sequence ID" value="NZ_CP009528.1"/>
</dbReference>
<dbReference type="InterPro" id="IPR026453">
    <property type="entry name" value="PGF_pre_PGF"/>
</dbReference>
<dbReference type="CDD" id="cd00146">
    <property type="entry name" value="PKD"/>
    <property type="match status" value="3"/>
</dbReference>
<dbReference type="Pfam" id="PF07676">
    <property type="entry name" value="PD40"/>
    <property type="match status" value="1"/>
</dbReference>
<keyword evidence="3" id="KW-0812">Transmembrane</keyword>
<evidence type="ECO:0000313" key="5">
    <source>
        <dbReference type="EMBL" id="AKB53410.1"/>
    </source>
</evidence>
<dbReference type="NCBIfam" id="TIGR04275">
    <property type="entry name" value="beta_prop_Msarc"/>
    <property type="match status" value="14"/>
</dbReference>
<dbReference type="SUPFAM" id="SSF49299">
    <property type="entry name" value="PKD domain"/>
    <property type="match status" value="3"/>
</dbReference>
<evidence type="ECO:0000313" key="6">
    <source>
        <dbReference type="Proteomes" id="UP000033033"/>
    </source>
</evidence>
<evidence type="ECO:0000259" key="4">
    <source>
        <dbReference type="PROSITE" id="PS50093"/>
    </source>
</evidence>
<name>A0A0E3QSH3_METBA</name>
<dbReference type="SUPFAM" id="SSF69304">
    <property type="entry name" value="Tricorn protease N-terminal domain"/>
    <property type="match status" value="3"/>
</dbReference>
<dbReference type="PATRIC" id="fig|1434108.4.peg.479"/>
<proteinExistence type="inferred from homology"/>
<dbReference type="InterPro" id="IPR035986">
    <property type="entry name" value="PKD_dom_sf"/>
</dbReference>
<dbReference type="PANTHER" id="PTHR36842">
    <property type="entry name" value="PROTEIN TOLB HOMOLOG"/>
    <property type="match status" value="1"/>
</dbReference>
<keyword evidence="3" id="KW-1133">Transmembrane helix</keyword>
<keyword evidence="2" id="KW-0732">Signal</keyword>
<reference evidence="5 6" key="1">
    <citation type="submission" date="2014-07" db="EMBL/GenBank/DDBJ databases">
        <title>Methanogenic archaea and the global carbon cycle.</title>
        <authorList>
            <person name="Henriksen J.R."/>
            <person name="Luke J."/>
            <person name="Reinhart S."/>
            <person name="Benedict M.N."/>
            <person name="Youngblut N.D."/>
            <person name="Metcalf M.E."/>
            <person name="Whitaker R.J."/>
            <person name="Metcalf W.W."/>
        </authorList>
    </citation>
    <scope>NUCLEOTIDE SEQUENCE [LARGE SCALE GENOMIC DNA]</scope>
    <source>
        <strain evidence="5 6">MS</strain>
    </source>
</reference>